<dbReference type="EMBL" id="VUNB01000002">
    <property type="protein sequence ID" value="MST68564.1"/>
    <property type="molecule type" value="Genomic_DNA"/>
</dbReference>
<dbReference type="GO" id="GO:0008483">
    <property type="term" value="F:transaminase activity"/>
    <property type="evidence" value="ECO:0007669"/>
    <property type="project" value="UniProtKB-KW"/>
</dbReference>
<comment type="similarity">
    <text evidence="2">Belongs to the Orn/Lys/Arg decarboxylase class-I family.</text>
</comment>
<evidence type="ECO:0000313" key="8">
    <source>
        <dbReference type="EMBL" id="MST68564.1"/>
    </source>
</evidence>
<evidence type="ECO:0000256" key="3">
    <source>
        <dbReference type="ARBA" id="ARBA00022793"/>
    </source>
</evidence>
<feature type="domain" description="Orn/Lys/Arg decarboxylases family 1 pyridoxal-P attachment site" evidence="6">
    <location>
        <begin position="7"/>
        <end position="299"/>
    </location>
</feature>
<dbReference type="Gene3D" id="3.90.100.10">
    <property type="entry name" value="Orn/Lys/Arg decarboxylase, C-terminal domain"/>
    <property type="match status" value="1"/>
</dbReference>
<evidence type="ECO:0000256" key="5">
    <source>
        <dbReference type="ARBA" id="ARBA00023239"/>
    </source>
</evidence>
<protein>
    <submittedName>
        <fullName evidence="8">Aminotransferase class I/II-fold pyridoxal phosphate-dependent enzyme</fullName>
    </submittedName>
</protein>
<dbReference type="SUPFAM" id="SSF53383">
    <property type="entry name" value="PLP-dependent transferases"/>
    <property type="match status" value="1"/>
</dbReference>
<evidence type="ECO:0000256" key="1">
    <source>
        <dbReference type="ARBA" id="ARBA00001933"/>
    </source>
</evidence>
<sequence length="485" mass="53995">MNRKETLTDFLTDRASERPVSFHMPGHKGRPEIYRHYGYGTFADRLIQGDITEVPGADALQQPSGIIRELMDDYASHYHSLHTELLVNGSSSGIMAAIMGSVPRGGKLIMGRASHKSAYSAIRLGGIEPVYVESEYDEELGLQGEMSPDAILEAVNRCPDASAVFITSPNYYGVLSDISRIAEIVHEAGMILITDQAHGAHLLDFDMRERELANQEELEPPAYRSAELLGSDLVINSIHKSLFGFTSTAILNVCSRRPDTDKISRLLTMLQTTSPSYILMGSLDASLRIMENHGREIIDRWNRDLDRFYSRARSISGLTVIEKDPRWYDRTKINISLADRGVTGERLQEDLIYRNIWPEMVHGNYVLLLTGPGNMSGDYEKLFSALDEISENYGIVKKTPRSEKPFSGKLQQCEVPSECEKVPVYEAVGRVLYDPVVPYPPGTPLVCPGEVLTYEAITHIAGRLQKGDQLIGVDDEGCVLVGKEQ</sequence>
<evidence type="ECO:0000256" key="2">
    <source>
        <dbReference type="ARBA" id="ARBA00010671"/>
    </source>
</evidence>
<evidence type="ECO:0000256" key="4">
    <source>
        <dbReference type="ARBA" id="ARBA00022898"/>
    </source>
</evidence>
<dbReference type="Gene3D" id="3.40.640.10">
    <property type="entry name" value="Type I PLP-dependent aspartate aminotransferase-like (Major domain)"/>
    <property type="match status" value="1"/>
</dbReference>
<gene>
    <name evidence="8" type="ORF">FYJ66_03030</name>
</gene>
<dbReference type="GO" id="GO:0016831">
    <property type="term" value="F:carboxy-lyase activity"/>
    <property type="evidence" value="ECO:0007669"/>
    <property type="project" value="UniProtKB-KW"/>
</dbReference>
<comment type="cofactor">
    <cofactor evidence="1">
        <name>pyridoxal 5'-phosphate</name>
        <dbReference type="ChEBI" id="CHEBI:597326"/>
    </cofactor>
</comment>
<dbReference type="PANTHER" id="PTHR43277:SF3">
    <property type="entry name" value="DECARBOXYLASE, PUTATIVE-RELATED"/>
    <property type="match status" value="1"/>
</dbReference>
<proteinExistence type="inferred from homology"/>
<evidence type="ECO:0000259" key="6">
    <source>
        <dbReference type="Pfam" id="PF01276"/>
    </source>
</evidence>
<name>A0A6A8M9R1_9FIRM</name>
<dbReference type="PANTHER" id="PTHR43277">
    <property type="entry name" value="ARGININE DECARBOXYLASE"/>
    <property type="match status" value="1"/>
</dbReference>
<comment type="caution">
    <text evidence="8">The sequence shown here is derived from an EMBL/GenBank/DDBJ whole genome shotgun (WGS) entry which is preliminary data.</text>
</comment>
<dbReference type="InterPro" id="IPR015421">
    <property type="entry name" value="PyrdxlP-dep_Trfase_major"/>
</dbReference>
<evidence type="ECO:0000259" key="7">
    <source>
        <dbReference type="Pfam" id="PF03711"/>
    </source>
</evidence>
<dbReference type="AlphaFoldDB" id="A0A6A8M9R1"/>
<dbReference type="InterPro" id="IPR015424">
    <property type="entry name" value="PyrdxlP-dep_Trfase"/>
</dbReference>
<dbReference type="InterPro" id="IPR000310">
    <property type="entry name" value="Orn/Lys/Arg_deCO2ase_major_dom"/>
</dbReference>
<dbReference type="Pfam" id="PF03711">
    <property type="entry name" value="OKR_DC_1_C"/>
    <property type="match status" value="1"/>
</dbReference>
<dbReference type="InterPro" id="IPR052357">
    <property type="entry name" value="Orn_Lys_Arg_decarboxylase-I"/>
</dbReference>
<dbReference type="InterPro" id="IPR008286">
    <property type="entry name" value="Prn/Lys/Arg_de-COase_C"/>
</dbReference>
<keyword evidence="4" id="KW-0663">Pyridoxal phosphate</keyword>
<dbReference type="Pfam" id="PF01276">
    <property type="entry name" value="OKR_DC_1"/>
    <property type="match status" value="1"/>
</dbReference>
<reference evidence="8" key="1">
    <citation type="submission" date="2019-09" db="EMBL/GenBank/DDBJ databases">
        <title>In-depth cultivation of the pig gut microbiome towards novel bacterial diversity and tailored functional studies.</title>
        <authorList>
            <person name="Wylensek D."/>
            <person name="Hitch T.C.A."/>
            <person name="Clavel T."/>
        </authorList>
    </citation>
    <scope>NUCLEOTIDE SEQUENCE</scope>
    <source>
        <strain evidence="8">RF-744-FAT-WT-3</strain>
    </source>
</reference>
<keyword evidence="8" id="KW-0808">Transferase</keyword>
<accession>A0A6A8M9R1</accession>
<dbReference type="RefSeq" id="WP_154572032.1">
    <property type="nucleotide sequence ID" value="NZ_VUNB01000002.1"/>
</dbReference>
<keyword evidence="5" id="KW-0456">Lyase</keyword>
<keyword evidence="3" id="KW-0210">Decarboxylase</keyword>
<feature type="domain" description="Orn/Lys/Arg decarboxylase C-terminal" evidence="7">
    <location>
        <begin position="412"/>
        <end position="456"/>
    </location>
</feature>
<organism evidence="8">
    <name type="scientific">Baileyella intestinalis</name>
    <dbReference type="NCBI Taxonomy" id="2606709"/>
    <lineage>
        <taxon>Bacteria</taxon>
        <taxon>Bacillati</taxon>
        <taxon>Bacillota</taxon>
        <taxon>Clostridia</taxon>
        <taxon>Peptostreptococcales</taxon>
        <taxon>Anaerovoracaceae</taxon>
        <taxon>Baileyella</taxon>
    </lineage>
</organism>
<keyword evidence="8" id="KW-0032">Aminotransferase</keyword>